<evidence type="ECO:0000313" key="4">
    <source>
        <dbReference type="EMBL" id="OJG17341.1"/>
    </source>
</evidence>
<evidence type="ECO:0000313" key="5">
    <source>
        <dbReference type="Proteomes" id="UP000181884"/>
    </source>
</evidence>
<accession>A0A1L8RC44</accession>
<dbReference type="Proteomes" id="UP000181884">
    <property type="component" value="Unassembled WGS sequence"/>
</dbReference>
<reference evidence="4 5" key="1">
    <citation type="submission" date="2014-12" db="EMBL/GenBank/DDBJ databases">
        <title>Draft genome sequences of 29 type strains of Enterococci.</title>
        <authorList>
            <person name="Zhong Z."/>
            <person name="Sun Z."/>
            <person name="Liu W."/>
            <person name="Zhang W."/>
            <person name="Zhang H."/>
        </authorList>
    </citation>
    <scope>NUCLEOTIDE SEQUENCE [LARGE SCALE GENOMIC DNA]</scope>
    <source>
        <strain evidence="4 5">DSM 17029</strain>
    </source>
</reference>
<proteinExistence type="predicted"/>
<dbReference type="PIRSF" id="PIRSF038881">
    <property type="entry name" value="RNAbp_HP1423"/>
    <property type="match status" value="1"/>
</dbReference>
<keyword evidence="2 3" id="KW-0694">RNA-binding</keyword>
<dbReference type="STRING" id="214095.RU97_GL000629"/>
<dbReference type="GO" id="GO:0019843">
    <property type="term" value="F:rRNA binding"/>
    <property type="evidence" value="ECO:0007669"/>
    <property type="project" value="UniProtKB-KW"/>
</dbReference>
<protein>
    <submittedName>
        <fullName evidence="4">RNA-binding protein</fullName>
    </submittedName>
</protein>
<dbReference type="Gene3D" id="3.10.290.10">
    <property type="entry name" value="RNA-binding S4 domain"/>
    <property type="match status" value="1"/>
</dbReference>
<sequence>MADKGRIQINGILAKSSSTVKVGDQVKIQFGNKVLEVEVTQLQESTKKEAAQDMYRILQETRVENSTN</sequence>
<keyword evidence="5" id="KW-1185">Reference proteome</keyword>
<dbReference type="InterPro" id="IPR036986">
    <property type="entry name" value="S4_RNA-bd_sf"/>
</dbReference>
<comment type="caution">
    <text evidence="4">The sequence shown here is derived from an EMBL/GenBank/DDBJ whole genome shotgun (WGS) entry which is preliminary data.</text>
</comment>
<evidence type="ECO:0000256" key="3">
    <source>
        <dbReference type="PROSITE-ProRule" id="PRU00182"/>
    </source>
</evidence>
<dbReference type="AlphaFoldDB" id="A0A1L8RC44"/>
<keyword evidence="1" id="KW-0699">rRNA-binding</keyword>
<evidence type="ECO:0000256" key="2">
    <source>
        <dbReference type="ARBA" id="ARBA00022884"/>
    </source>
</evidence>
<gene>
    <name evidence="4" type="ORF">RU97_GL000629</name>
</gene>
<dbReference type="PROSITE" id="PS50889">
    <property type="entry name" value="S4"/>
    <property type="match status" value="1"/>
</dbReference>
<name>A0A1L8RC44_9ENTE</name>
<organism evidence="4 5">
    <name type="scientific">Enterococcus canis</name>
    <dbReference type="NCBI Taxonomy" id="214095"/>
    <lineage>
        <taxon>Bacteria</taxon>
        <taxon>Bacillati</taxon>
        <taxon>Bacillota</taxon>
        <taxon>Bacilli</taxon>
        <taxon>Lactobacillales</taxon>
        <taxon>Enterococcaceae</taxon>
        <taxon>Enterococcus</taxon>
    </lineage>
</organism>
<dbReference type="SUPFAM" id="SSF55174">
    <property type="entry name" value="Alpha-L RNA-binding motif"/>
    <property type="match status" value="1"/>
</dbReference>
<dbReference type="EMBL" id="JXKH01000011">
    <property type="protein sequence ID" value="OJG17341.1"/>
    <property type="molecule type" value="Genomic_DNA"/>
</dbReference>
<dbReference type="InterPro" id="IPR025490">
    <property type="entry name" value="RqcP"/>
</dbReference>
<evidence type="ECO:0000256" key="1">
    <source>
        <dbReference type="ARBA" id="ARBA00022730"/>
    </source>
</evidence>